<reference evidence="2 3" key="1">
    <citation type="submission" date="2015-08" db="EMBL/GenBank/DDBJ databases">
        <authorList>
            <person name="Babu N.S."/>
            <person name="Beckwith C.J."/>
            <person name="Beseler K.G."/>
            <person name="Brison A."/>
            <person name="Carone J.V."/>
            <person name="Caskin T.P."/>
            <person name="Diamond M."/>
            <person name="Durham M.E."/>
            <person name="Foxe J.M."/>
            <person name="Go M."/>
            <person name="Henderson B.A."/>
            <person name="Jones I.B."/>
            <person name="McGettigan J.A."/>
            <person name="Micheletti S.J."/>
            <person name="Nasrallah M.E."/>
            <person name="Ortiz D."/>
            <person name="Piller C.R."/>
            <person name="Privatt S.R."/>
            <person name="Schneider S.L."/>
            <person name="Sharp S."/>
            <person name="Smith T.C."/>
            <person name="Stanton J.D."/>
            <person name="Ullery H.E."/>
            <person name="Wilson R.J."/>
            <person name="Serrano M.G."/>
            <person name="Buck G."/>
            <person name="Lee V."/>
            <person name="Wang Y."/>
            <person name="Carvalho R."/>
            <person name="Voegtly L."/>
            <person name="Shi R."/>
            <person name="Duckworth R."/>
            <person name="Johnson A."/>
            <person name="Loviza R."/>
            <person name="Walstead R."/>
            <person name="Shah Z."/>
            <person name="Kiflezghi M."/>
            <person name="Wade K."/>
            <person name="Ball S.L."/>
            <person name="Bradley K.W."/>
            <person name="Asai D.J."/>
            <person name="Bowman C.A."/>
            <person name="Russell D.A."/>
            <person name="Pope W.H."/>
            <person name="Jacobs-Sera D."/>
            <person name="Hendrix R.W."/>
            <person name="Hatfull G.F."/>
        </authorList>
    </citation>
    <scope>NUCLEOTIDE SEQUENCE [LARGE SCALE GENOMIC DNA]</scope>
    <source>
        <strain evidence="2 3">DSM 27710</strain>
    </source>
</reference>
<accession>A0A0K1PCQ1</accession>
<dbReference type="OrthoDB" id="5381811at2"/>
<evidence type="ECO:0000313" key="3">
    <source>
        <dbReference type="Proteomes" id="UP000055590"/>
    </source>
</evidence>
<dbReference type="KEGG" id="vin:AKJ08_1700"/>
<name>A0A0K1PCQ1_9BACT</name>
<sequence>MAMHPRLSTSIRCALGGLAVLLLSAGSCVDTDIGAPCQLQKDRFDESLPGCRGVSPDDIAQHPECFHPTAGELNQGKAKDYISFGAAECDNLTCVRSRGEPDLASETEPSGYCSGECINDQDCASENGKFSCRALVFDDEFLHYLADTLSPEEYNRYLGRLENSKFCTRAQ</sequence>
<protein>
    <recommendedName>
        <fullName evidence="4">Lipoprotein</fullName>
    </recommendedName>
</protein>
<dbReference type="EMBL" id="CP012332">
    <property type="protein sequence ID" value="AKU91313.1"/>
    <property type="molecule type" value="Genomic_DNA"/>
</dbReference>
<organism evidence="2 3">
    <name type="scientific">Vulgatibacter incomptus</name>
    <dbReference type="NCBI Taxonomy" id="1391653"/>
    <lineage>
        <taxon>Bacteria</taxon>
        <taxon>Pseudomonadati</taxon>
        <taxon>Myxococcota</taxon>
        <taxon>Myxococcia</taxon>
        <taxon>Myxococcales</taxon>
        <taxon>Cystobacterineae</taxon>
        <taxon>Vulgatibacteraceae</taxon>
        <taxon>Vulgatibacter</taxon>
    </lineage>
</organism>
<keyword evidence="1" id="KW-0732">Signal</keyword>
<feature type="signal peptide" evidence="1">
    <location>
        <begin position="1"/>
        <end position="29"/>
    </location>
</feature>
<dbReference type="NCBIfam" id="NF033754">
    <property type="entry name" value="gliding_CglC"/>
    <property type="match status" value="1"/>
</dbReference>
<feature type="chain" id="PRO_5005465876" description="Lipoprotein" evidence="1">
    <location>
        <begin position="30"/>
        <end position="171"/>
    </location>
</feature>
<evidence type="ECO:0000256" key="1">
    <source>
        <dbReference type="SAM" id="SignalP"/>
    </source>
</evidence>
<dbReference type="AlphaFoldDB" id="A0A0K1PCQ1"/>
<evidence type="ECO:0000313" key="2">
    <source>
        <dbReference type="EMBL" id="AKU91313.1"/>
    </source>
</evidence>
<gene>
    <name evidence="2" type="ORF">AKJ08_1700</name>
</gene>
<keyword evidence="3" id="KW-1185">Reference proteome</keyword>
<dbReference type="PROSITE" id="PS51257">
    <property type="entry name" value="PROKAR_LIPOPROTEIN"/>
    <property type="match status" value="1"/>
</dbReference>
<proteinExistence type="predicted"/>
<dbReference type="Proteomes" id="UP000055590">
    <property type="component" value="Chromosome"/>
</dbReference>
<evidence type="ECO:0008006" key="4">
    <source>
        <dbReference type="Google" id="ProtNLM"/>
    </source>
</evidence>